<reference evidence="2 3" key="1">
    <citation type="submission" date="2012-04" db="EMBL/GenBank/DDBJ databases">
        <title>The Genome Sequence of Saprolegnia declina VS20.</title>
        <authorList>
            <consortium name="The Broad Institute Genome Sequencing Platform"/>
            <person name="Russ C."/>
            <person name="Nusbaum C."/>
            <person name="Tyler B."/>
            <person name="van West P."/>
            <person name="Dieguez-Uribeondo J."/>
            <person name="de Bruijn I."/>
            <person name="Tripathy S."/>
            <person name="Jiang R."/>
            <person name="Young S.K."/>
            <person name="Zeng Q."/>
            <person name="Gargeya S."/>
            <person name="Fitzgerald M."/>
            <person name="Haas B."/>
            <person name="Abouelleil A."/>
            <person name="Alvarado L."/>
            <person name="Arachchi H.M."/>
            <person name="Berlin A."/>
            <person name="Chapman S.B."/>
            <person name="Goldberg J."/>
            <person name="Griggs A."/>
            <person name="Gujja S."/>
            <person name="Hansen M."/>
            <person name="Howarth C."/>
            <person name="Imamovic A."/>
            <person name="Larimer J."/>
            <person name="McCowen C."/>
            <person name="Montmayeur A."/>
            <person name="Murphy C."/>
            <person name="Neiman D."/>
            <person name="Pearson M."/>
            <person name="Priest M."/>
            <person name="Roberts A."/>
            <person name="Saif S."/>
            <person name="Shea T."/>
            <person name="Sisk P."/>
            <person name="Sykes S."/>
            <person name="Wortman J."/>
            <person name="Nusbaum C."/>
            <person name="Birren B."/>
        </authorList>
    </citation>
    <scope>NUCLEOTIDE SEQUENCE [LARGE SCALE GENOMIC DNA]</scope>
    <source>
        <strain evidence="2 3">VS20</strain>
    </source>
</reference>
<feature type="transmembrane region" description="Helical" evidence="1">
    <location>
        <begin position="347"/>
        <end position="370"/>
    </location>
</feature>
<keyword evidence="1" id="KW-0472">Membrane</keyword>
<dbReference type="InParanoid" id="T0QXC6"/>
<organism evidence="2 3">
    <name type="scientific">Saprolegnia diclina (strain VS20)</name>
    <dbReference type="NCBI Taxonomy" id="1156394"/>
    <lineage>
        <taxon>Eukaryota</taxon>
        <taxon>Sar</taxon>
        <taxon>Stramenopiles</taxon>
        <taxon>Oomycota</taxon>
        <taxon>Saprolegniomycetes</taxon>
        <taxon>Saprolegniales</taxon>
        <taxon>Saprolegniaceae</taxon>
        <taxon>Saprolegnia</taxon>
    </lineage>
</organism>
<dbReference type="VEuPathDB" id="FungiDB:SDRG_03675"/>
<dbReference type="EMBL" id="JH767140">
    <property type="protein sequence ID" value="EQC38710.1"/>
    <property type="molecule type" value="Genomic_DNA"/>
</dbReference>
<evidence type="ECO:0000256" key="1">
    <source>
        <dbReference type="SAM" id="Phobius"/>
    </source>
</evidence>
<keyword evidence="1" id="KW-1133">Transmembrane helix</keyword>
<dbReference type="GeneID" id="19944402"/>
<feature type="transmembrane region" description="Helical" evidence="1">
    <location>
        <begin position="382"/>
        <end position="404"/>
    </location>
</feature>
<keyword evidence="3" id="KW-1185">Reference proteome</keyword>
<gene>
    <name evidence="2" type="ORF">SDRG_03675</name>
</gene>
<dbReference type="OMA" id="FRIFPRT"/>
<dbReference type="RefSeq" id="XP_008607534.1">
    <property type="nucleotide sequence ID" value="XM_008609312.1"/>
</dbReference>
<evidence type="ECO:0000313" key="2">
    <source>
        <dbReference type="EMBL" id="EQC38710.1"/>
    </source>
</evidence>
<evidence type="ECO:0000313" key="3">
    <source>
        <dbReference type="Proteomes" id="UP000030762"/>
    </source>
</evidence>
<sequence>MQRRLTEVFEALPAQHQWSVHARQAYAFALAATGVLAIAILVADAVVNNWALNNYLGGAYFLATPVASAQFLPQLSRQYSFARGLTVGTLSNVGFWMANTTVHKISTKADDIYLVASGVYPLTPDTVLCPIFQQTYSFRWTPTTTSARLALASGAITYYRGNAITNAFSDGKTANLANSTMRSDQIAALGYVPGRNYVDMRFTRDIAILNTTLPQTQLVNYFRIFPRTFCTLCDPVADLGYSVCNMTFLYNDSAKSITVKASSYVDGSTYTLGLMLRSNFGSIASVYVKLVGIFFGVGGYLASRRTVQWLDAAEGFISRVLRTVAPKYYPQASHALRFDMFCFNSDIFVFSYALSVLLDIQNCFVFIRSVNLYNNLSPTPLYSLQLFCCSMRFLWVNCAVLKICKKCLNLLGTVSFNGQSALMGALNWSSVLSLYLSAILLAYVPPFMDYNNSVSTDLRNSFEKIDGIRVDFFNSFYMRVAGSVVLGMLLNLAVVTLWDHVWNCAHWTLLKQHSLSRQAIEAIYVISAGTFPLTPATPLCPIFEKTYLGATNPMNIRLALASDAHSLARQAIYNSSSIVCDYLDGIEVEAEGKAGGALLLCRARRLSTLQWFFMSHLTCFGLPEKELRQKKQTIIAVKSKATTRSLTSDKAPPARDPSVGNDDLRETSYMVVQDGDANIHLIDGVLSDVTSLVYNIKILKNTSVTIE</sequence>
<dbReference type="OrthoDB" id="10343598at2759"/>
<feature type="transmembrane region" description="Helical" evidence="1">
    <location>
        <begin position="476"/>
        <end position="498"/>
    </location>
</feature>
<name>T0QXC6_SAPDV</name>
<feature type="transmembrane region" description="Helical" evidence="1">
    <location>
        <begin position="25"/>
        <end position="43"/>
    </location>
</feature>
<proteinExistence type="predicted"/>
<dbReference type="Proteomes" id="UP000030762">
    <property type="component" value="Unassembled WGS sequence"/>
</dbReference>
<protein>
    <submittedName>
        <fullName evidence="2">Uncharacterized protein</fullName>
    </submittedName>
</protein>
<feature type="transmembrane region" description="Helical" evidence="1">
    <location>
        <begin position="425"/>
        <end position="444"/>
    </location>
</feature>
<keyword evidence="1" id="KW-0812">Transmembrane</keyword>
<accession>T0QXC6</accession>
<dbReference type="AlphaFoldDB" id="T0QXC6"/>